<dbReference type="GO" id="GO:0005655">
    <property type="term" value="C:nucleolar ribonuclease P complex"/>
    <property type="evidence" value="ECO:0007669"/>
    <property type="project" value="TreeGrafter"/>
</dbReference>
<feature type="compositionally biased region" description="Polar residues" evidence="1">
    <location>
        <begin position="129"/>
        <end position="151"/>
    </location>
</feature>
<organism evidence="2 3">
    <name type="scientific">Glarea lozoyensis (strain ATCC 20868 / MF5171)</name>
    <dbReference type="NCBI Taxonomy" id="1116229"/>
    <lineage>
        <taxon>Eukaryota</taxon>
        <taxon>Fungi</taxon>
        <taxon>Dikarya</taxon>
        <taxon>Ascomycota</taxon>
        <taxon>Pezizomycotina</taxon>
        <taxon>Leotiomycetes</taxon>
        <taxon>Helotiales</taxon>
        <taxon>Helotiaceae</taxon>
        <taxon>Glarea</taxon>
    </lineage>
</organism>
<accession>S3DGH2</accession>
<feature type="region of interest" description="Disordered" evidence="1">
    <location>
        <begin position="105"/>
        <end position="181"/>
    </location>
</feature>
<proteinExistence type="predicted"/>
<dbReference type="eggNOG" id="ENOG502SC64">
    <property type="taxonomic scope" value="Eukaryota"/>
</dbReference>
<gene>
    <name evidence="2" type="ORF">GLAREA_01615</name>
</gene>
<keyword evidence="3" id="KW-1185">Reference proteome</keyword>
<evidence type="ECO:0000313" key="2">
    <source>
        <dbReference type="EMBL" id="EPE25703.1"/>
    </source>
</evidence>
<dbReference type="OMA" id="LHCDNCQ"/>
<dbReference type="InterPro" id="IPR007175">
    <property type="entry name" value="Rpr2/Snm1/Rpp21"/>
</dbReference>
<dbReference type="RefSeq" id="XP_008087022.1">
    <property type="nucleotide sequence ID" value="XM_008088831.1"/>
</dbReference>
<dbReference type="Pfam" id="PF04032">
    <property type="entry name" value="Rpr2"/>
    <property type="match status" value="1"/>
</dbReference>
<dbReference type="GeneID" id="19460673"/>
<dbReference type="HOGENOM" id="CLU_081044_1_0_1"/>
<dbReference type="GO" id="GO:0008033">
    <property type="term" value="P:tRNA processing"/>
    <property type="evidence" value="ECO:0007669"/>
    <property type="project" value="TreeGrafter"/>
</dbReference>
<dbReference type="EMBL" id="KE145371">
    <property type="protein sequence ID" value="EPE25703.1"/>
    <property type="molecule type" value="Genomic_DNA"/>
</dbReference>
<evidence type="ECO:0000313" key="3">
    <source>
        <dbReference type="Proteomes" id="UP000016922"/>
    </source>
</evidence>
<name>S3DGH2_GLAL2</name>
<dbReference type="PANTHER" id="PTHR14742:SF3">
    <property type="entry name" value="RIBONUCLEASE MRP PROTEIN SUBUNIT SNM1"/>
    <property type="match status" value="1"/>
</dbReference>
<sequence>MASSEVSARLNFLNESARVLAITAPAVSRQVMSTYNALLSCSNLEPTESHRRETCGACGTIMILGLEATMEAQKESRRKLNGRRDAPQSKCITFACKCCKKKTRHPIPTSLPRHKPRKTSAHDPESANIPPSSANPKLSSNIVATESPSTSSKKRAKNRKQGGLQALLAKQKASQGTSSGFGLDLLDFMKK</sequence>
<dbReference type="OrthoDB" id="438080at2759"/>
<protein>
    <submittedName>
        <fullName evidence="2">Uncharacterized protein</fullName>
    </submittedName>
</protein>
<dbReference type="Proteomes" id="UP000016922">
    <property type="component" value="Unassembled WGS sequence"/>
</dbReference>
<evidence type="ECO:0000256" key="1">
    <source>
        <dbReference type="SAM" id="MobiDB-lite"/>
    </source>
</evidence>
<dbReference type="STRING" id="1116229.S3DGH2"/>
<dbReference type="AlphaFoldDB" id="S3DGH2"/>
<dbReference type="PANTHER" id="PTHR14742">
    <property type="entry name" value="RIBONUCLEASE P SUBUNIT P21"/>
    <property type="match status" value="1"/>
</dbReference>
<dbReference type="KEGG" id="glz:GLAREA_01615"/>
<reference evidence="2 3" key="1">
    <citation type="journal article" date="2013" name="BMC Genomics">
        <title>Genomics-driven discovery of the pneumocandin biosynthetic gene cluster in the fungus Glarea lozoyensis.</title>
        <authorList>
            <person name="Chen L."/>
            <person name="Yue Q."/>
            <person name="Zhang X."/>
            <person name="Xiang M."/>
            <person name="Wang C."/>
            <person name="Li S."/>
            <person name="Che Y."/>
            <person name="Ortiz-Lopez F.J."/>
            <person name="Bills G.F."/>
            <person name="Liu X."/>
            <person name="An Z."/>
        </authorList>
    </citation>
    <scope>NUCLEOTIDE SEQUENCE [LARGE SCALE GENOMIC DNA]</scope>
    <source>
        <strain evidence="3">ATCC 20868 / MF5171</strain>
    </source>
</reference>